<evidence type="ECO:0000313" key="1">
    <source>
        <dbReference type="EMBL" id="VAW11213.1"/>
    </source>
</evidence>
<dbReference type="AlphaFoldDB" id="A0A3B0T567"/>
<protein>
    <recommendedName>
        <fullName evidence="2">Transposase IS701-like DDE domain-containing protein</fullName>
    </recommendedName>
</protein>
<accession>A0A3B0T567</accession>
<reference evidence="1" key="1">
    <citation type="submission" date="2018-06" db="EMBL/GenBank/DDBJ databases">
        <authorList>
            <person name="Zhirakovskaya E."/>
        </authorList>
    </citation>
    <scope>NUCLEOTIDE SEQUENCE</scope>
</reference>
<gene>
    <name evidence="1" type="ORF">MNBD_BACTEROID03-1244</name>
</gene>
<organism evidence="1">
    <name type="scientific">hydrothermal vent metagenome</name>
    <dbReference type="NCBI Taxonomy" id="652676"/>
    <lineage>
        <taxon>unclassified sequences</taxon>
        <taxon>metagenomes</taxon>
        <taxon>ecological metagenomes</taxon>
    </lineage>
</organism>
<proteinExistence type="predicted"/>
<sequence length="189" mass="21562">MTVNNLLDLYTDYLLVTPTYCTATALSAVTDNRVSHDQVTRMLFGKPDSSTLWQQVKPMVHEIRSSEGLLIIDDSIEPKRHTKADPLITWHYDHCTGKSVKGVNFVSSFYYSSEYGMGLPIGVGYVKKDMKVIDKKGKVVYKSKETKNEMMRRMAGHADFNVGFRYWPTVGSPRRKICRTSQRNAVRTL</sequence>
<dbReference type="EMBL" id="UOEL01000054">
    <property type="protein sequence ID" value="VAW11213.1"/>
    <property type="molecule type" value="Genomic_DNA"/>
</dbReference>
<evidence type="ECO:0008006" key="2">
    <source>
        <dbReference type="Google" id="ProtNLM"/>
    </source>
</evidence>
<name>A0A3B0T567_9ZZZZ</name>